<dbReference type="InterPro" id="IPR008966">
    <property type="entry name" value="Adhesion_dom_sf"/>
</dbReference>
<evidence type="ECO:0000256" key="4">
    <source>
        <dbReference type="ARBA" id="ARBA00023088"/>
    </source>
</evidence>
<dbReference type="RefSeq" id="WP_098824321.1">
    <property type="nucleotide sequence ID" value="NZ_BCMJ01000003.1"/>
</dbReference>
<evidence type="ECO:0000313" key="8">
    <source>
        <dbReference type="EMBL" id="GAX07972.1"/>
    </source>
</evidence>
<feature type="compositionally biased region" description="Low complexity" evidence="5">
    <location>
        <begin position="99"/>
        <end position="113"/>
    </location>
</feature>
<proteinExistence type="predicted"/>
<dbReference type="OrthoDB" id="3237761at2"/>
<keyword evidence="4" id="KW-0572">Peptidoglycan-anchor</keyword>
<feature type="domain" description="Gram-positive cocci surface proteins LPxTG" evidence="7">
    <location>
        <begin position="2130"/>
        <end position="2166"/>
    </location>
</feature>
<feature type="region of interest" description="Disordered" evidence="5">
    <location>
        <begin position="79"/>
        <end position="163"/>
    </location>
</feature>
<dbReference type="NCBIfam" id="TIGR03715">
    <property type="entry name" value="KxYKxGKxW"/>
    <property type="match status" value="1"/>
</dbReference>
<dbReference type="SUPFAM" id="SSF49401">
    <property type="entry name" value="Bacterial adhesins"/>
    <property type="match status" value="1"/>
</dbReference>
<evidence type="ECO:0000256" key="5">
    <source>
        <dbReference type="SAM" id="MobiDB-lite"/>
    </source>
</evidence>
<evidence type="ECO:0000313" key="9">
    <source>
        <dbReference type="Proteomes" id="UP000223370"/>
    </source>
</evidence>
<dbReference type="InterPro" id="IPR019931">
    <property type="entry name" value="LPXTG_anchor"/>
</dbReference>
<dbReference type="EMBL" id="BCMJ01000003">
    <property type="protein sequence ID" value="GAX07972.1"/>
    <property type="molecule type" value="Genomic_DNA"/>
</dbReference>
<dbReference type="PROSITE" id="PS50847">
    <property type="entry name" value="GRAM_POS_ANCHORING"/>
    <property type="match status" value="1"/>
</dbReference>
<feature type="compositionally biased region" description="Low complexity" evidence="5">
    <location>
        <begin position="2113"/>
        <end position="2128"/>
    </location>
</feature>
<dbReference type="Pfam" id="PF19258">
    <property type="entry name" value="KxYKxGKxW_sig"/>
    <property type="match status" value="1"/>
</dbReference>
<evidence type="ECO:0000256" key="2">
    <source>
        <dbReference type="ARBA" id="ARBA00022525"/>
    </source>
</evidence>
<dbReference type="Pfam" id="PF17966">
    <property type="entry name" value="Muc_B2"/>
    <property type="match status" value="4"/>
</dbReference>
<dbReference type="InterPro" id="IPR022263">
    <property type="entry name" value="KxYKxGKxW"/>
</dbReference>
<keyword evidence="6" id="KW-0812">Transmembrane</keyword>
<name>A0A1Z5J2E3_9LACO</name>
<evidence type="ECO:0000256" key="1">
    <source>
        <dbReference type="ARBA" id="ARBA00022512"/>
    </source>
</evidence>
<dbReference type="InterPro" id="IPR041495">
    <property type="entry name" value="Mub_B2"/>
</dbReference>
<comment type="caution">
    <text evidence="8">The sequence shown here is derived from an EMBL/GenBank/DDBJ whole genome shotgun (WGS) entry which is preliminary data.</text>
</comment>
<feature type="compositionally biased region" description="Low complexity" evidence="5">
    <location>
        <begin position="2049"/>
        <end position="2068"/>
    </location>
</feature>
<dbReference type="Proteomes" id="UP000223370">
    <property type="component" value="Unassembled WGS sequence"/>
</dbReference>
<feature type="compositionally biased region" description="Polar residues" evidence="5">
    <location>
        <begin position="79"/>
        <end position="97"/>
    </location>
</feature>
<feature type="compositionally biased region" description="Polar residues" evidence="5">
    <location>
        <begin position="114"/>
        <end position="163"/>
    </location>
</feature>
<protein>
    <submittedName>
        <fullName evidence="8">Mucus-binding protein, LPXTG-motif cell wall anchor</fullName>
    </submittedName>
</protein>
<evidence type="ECO:0000256" key="6">
    <source>
        <dbReference type="SAM" id="Phobius"/>
    </source>
</evidence>
<accession>A0A1Z5J2E3</accession>
<keyword evidence="1" id="KW-0134">Cell wall</keyword>
<sequence>MVSKNNNIRTIKANLTEHYKAYKSGGHWIYASLAGLAVGVGLLLGTSTTVFADTTVTPAQKSDEVTKVATDSNISVKNTNTLPLKADQNTASNQENNASKKTTVNSNNVSNTNAETSAVSAENASNPAESKPTTSNHSADVSNTTENTNKSEQSSTSKTLVDPTTAQLNAAKASAEQVYKATNQAQELDAVAPENAVTGLTISANAIGHGTNVKSPLTLTLKANAKAGDVYTINIPAGTQVYSFGAADPLVSAAGTTAVVKNDDNSHTVTDTFTADSTTTQEIKLNLGSNYTQQDGGMPDVGKTITKTITWSINKVAQTPITFTQTIQPTSNLSTVSLLYPDSKTVTQLLPQTNYVFEVSVNEANGVQDDQYPSARVNSADNYGGSKVTIPVPTGFVLDTDATSKINAFKDATTITQPGGKGTNVIIDVPAKSGNQGADSAQPYKLVGAFDVAQKETDQTLTAPGDVTFSQVMNSDGATLTDSADPWSVTILAGNAGGTLIGTSAAVTSGSGNSSSAPTKLVLDNETTDDPTYLNSFGFAFNSAGEANNAKITIKVPDGFNVTSIQTPAQDVNPYSYMPDTSSYTYTLTLANGGTETGTVTAGDSVEATDSAIRTAVFVPNKLASGSYANHLGTTDSFIVNGHLSNTYDNGDSVKIGDQLTSSIDLSFDANGKSYQNPTSITQTVVEAEAAVGGYVVTRGNAGAPGNPDAGTLQTLIGSNGHEATTSLVYEPTFYFVIPKVTTVASINSLNWYTDDPASDPAYRDPTGALLTKVTGAKVSEFTADNGQTVVKIDYSGTGVTVDTNKTTGYWAAVTIANDPDALPGDYPYHTYIVSPTTKISNSTPASDLSFVENNSNAFELYGANGTWNISTASSFFNTSLAQGNSDVAAVTSGTSDDQGSSDMTFYDSIVYTSKEDTDKEHNATVAINLPTIGDSKGSQYTFDLTGPIDVPTNYTTSKDDGTAINPVVLYSTAAQNLTNKNATAPDTTGYVTADQVTDWSSIRSIIVQIKGIQPNSSTGRIALKGKVADQMVDGKTVTFNLMAGDTGYLQTAFYGDGVKVNVSSSDASVKIVGTSTIKARYHYVDANGDDQYIDLADLSQTLNDNVDTFKSDYPTQLSDFSATDQSLIPAGYELVADDSGKVTPTIVDGTGDDPNSNPVQFGQVAKYYFDGNAVQYELVGDANLNVTYVDTDNHNAVVGDPVTLNGTTDETGNYTVKVPDNYILAAGQDGTVPYTFKAGTDTSDNLTIKLAHKHATDLPKGFTGTTHRTITYTGAPTNPSSVSQPLTWTTDTDEVTGVTTYTPNGNYPTVTSPSITGYTPDKATVAAETDTATTTMPTDSHVTVIYSANNADLTVTYVDKDENNKVVGTPETLTGKVDETGTYTVIIPDGYVLAPRQGEAVPYTFTTDTSDNLMIKLAHKHTTDLPEGFTGTTTRTITYTGAPKNPDSVSQPIMWTTDTDEVTGVTTYTPSGDYGAVTTPDVTGYVPDKDSVPAGTNAVMTTMPKDTDEIVTYSAGDADLTVTYVDVDSGNATVGDPVTITGKTDGTGTYTVVIPDGYVLAPGQDATVPYTFTTDTSDNLTIKLAHKHTTDLPEGFTGTTTRTITYTGAPKNPDSVSQPIMWTTDTDEITGVTTYTPSGDYGAVNTPNITGYVPDKASVPVGTNAVTTTMPKDTVETVTYSAGNADLTVTYVDVDNGNATVGDVQTLNGKTDGTGTYTVTVPANYVLAPGQDETVPYTFTTDTSDNLTIKLAHKHTTDLPEGFTGTTTRTITYTGVANGQNPSVKVQPITWTTDTDEVTGDTTYTPSGNYYEVDTPRVAGYTPDKTTVPAGVNAVTTTKPADANVTVTFKADPQSTTVEYVDDANNGAVVGTPTKLEGVTDGTASWNTDNKPAKYTLATGQAANGTYTFKAGDNAPVQIHLTHTMAYTTTTTTRTIHYVVNDPNYTGEVPAPTVQKVTWNVVTDEVTGRSVATPTAAYYEQTAPDLTGYTAKPGQVAQQALGSVVAQDVPMYNEDVVVTYTPTSQPTTEPSVPSDGTGVPENQPDGNPTGTPTEPTTPGTPAPGTATSGKTNGDDSQTSTESGSNAGTAEGSTMGTTSKTESQNGSVSQTRSNASATNQQQGSQAQQKLPQTNEQSQATVGLGVLGLLTSMLGLVGLKRRKRDDE</sequence>
<dbReference type="Gene3D" id="2.60.40.4300">
    <property type="match status" value="5"/>
</dbReference>
<feature type="transmembrane region" description="Helical" evidence="6">
    <location>
        <begin position="2139"/>
        <end position="2158"/>
    </location>
</feature>
<feature type="compositionally biased region" description="Polar residues" evidence="5">
    <location>
        <begin position="2022"/>
        <end position="2032"/>
    </location>
</feature>
<keyword evidence="9" id="KW-1185">Reference proteome</keyword>
<gene>
    <name evidence="8" type="ORF">IWT5_01123</name>
</gene>
<evidence type="ECO:0000256" key="3">
    <source>
        <dbReference type="ARBA" id="ARBA00022729"/>
    </source>
</evidence>
<dbReference type="NCBIfam" id="TIGR01167">
    <property type="entry name" value="LPXTG_anchor"/>
    <property type="match status" value="1"/>
</dbReference>
<reference evidence="8 9" key="1">
    <citation type="submission" date="2015-11" db="EMBL/GenBank/DDBJ databases">
        <title>Draft genome sequences of new species of the genus Lactobacillus isolated from orchardgrass silage.</title>
        <authorList>
            <person name="Tohno M."/>
            <person name="Tanizawa Y."/>
            <person name="Arita M."/>
        </authorList>
    </citation>
    <scope>NUCLEOTIDE SEQUENCE [LARGE SCALE GENOMIC DNA]</scope>
    <source>
        <strain evidence="8 9">IWT5</strain>
    </source>
</reference>
<feature type="compositionally biased region" description="Polar residues" evidence="5">
    <location>
        <begin position="2069"/>
        <end position="2112"/>
    </location>
</feature>
<keyword evidence="6" id="KW-1133">Transmembrane helix</keyword>
<organism evidence="8 9">
    <name type="scientific">Secundilactobacillus silagincola</name>
    <dbReference type="NCBI Taxonomy" id="1714681"/>
    <lineage>
        <taxon>Bacteria</taxon>
        <taxon>Bacillati</taxon>
        <taxon>Bacillota</taxon>
        <taxon>Bacilli</taxon>
        <taxon>Lactobacillales</taxon>
        <taxon>Lactobacillaceae</taxon>
        <taxon>Secundilactobacillus</taxon>
    </lineage>
</organism>
<keyword evidence="2" id="KW-0964">Secreted</keyword>
<evidence type="ECO:0000259" key="7">
    <source>
        <dbReference type="PROSITE" id="PS50847"/>
    </source>
</evidence>
<dbReference type="Gene3D" id="3.10.20.320">
    <property type="entry name" value="Putative peptidoglycan bound protein (lpxtg motif)"/>
    <property type="match status" value="5"/>
</dbReference>
<keyword evidence="6" id="KW-0472">Membrane</keyword>
<feature type="region of interest" description="Disordered" evidence="5">
    <location>
        <begin position="2022"/>
        <end position="2136"/>
    </location>
</feature>
<keyword evidence="3" id="KW-0732">Signal</keyword>